<proteinExistence type="predicted"/>
<accession>A0A1F6BGY9</accession>
<evidence type="ECO:0000313" key="3">
    <source>
        <dbReference type="Proteomes" id="UP000176228"/>
    </source>
</evidence>
<organism evidence="2 3">
    <name type="scientific">Candidatus Gottesmanbacteria bacterium RIFCSPLOWO2_01_FULL_42_22</name>
    <dbReference type="NCBI Taxonomy" id="1798391"/>
    <lineage>
        <taxon>Bacteria</taxon>
        <taxon>Candidatus Gottesmaniibacteriota</taxon>
    </lineage>
</organism>
<dbReference type="STRING" id="1798391.A2968_02145"/>
<sequence>MNPDDFISGLFNQLPGLIVKVFTVTMMIFHLLFSAIILRQTRIMTKVVEAKISPTLVAVTVIHLLASLFVLIWVILLL</sequence>
<evidence type="ECO:0000313" key="2">
    <source>
        <dbReference type="EMBL" id="OGG36191.1"/>
    </source>
</evidence>
<keyword evidence="1" id="KW-0812">Transmembrane</keyword>
<dbReference type="InterPro" id="IPR043716">
    <property type="entry name" value="DUF5657"/>
</dbReference>
<gene>
    <name evidence="2" type="ORF">A2968_02145</name>
</gene>
<dbReference type="EMBL" id="MFJU01000021">
    <property type="protein sequence ID" value="OGG36191.1"/>
    <property type="molecule type" value="Genomic_DNA"/>
</dbReference>
<dbReference type="AlphaFoldDB" id="A0A1F6BGY9"/>
<feature type="transmembrane region" description="Helical" evidence="1">
    <location>
        <begin position="17"/>
        <end position="38"/>
    </location>
</feature>
<comment type="caution">
    <text evidence="2">The sequence shown here is derived from an EMBL/GenBank/DDBJ whole genome shotgun (WGS) entry which is preliminary data.</text>
</comment>
<keyword evidence="1" id="KW-0472">Membrane</keyword>
<feature type="transmembrane region" description="Helical" evidence="1">
    <location>
        <begin position="50"/>
        <end position="76"/>
    </location>
</feature>
<protein>
    <submittedName>
        <fullName evidence="2">Uncharacterized protein</fullName>
    </submittedName>
</protein>
<reference evidence="2 3" key="1">
    <citation type="journal article" date="2016" name="Nat. Commun.">
        <title>Thousands of microbial genomes shed light on interconnected biogeochemical processes in an aquifer system.</title>
        <authorList>
            <person name="Anantharaman K."/>
            <person name="Brown C.T."/>
            <person name="Hug L.A."/>
            <person name="Sharon I."/>
            <person name="Castelle C.J."/>
            <person name="Probst A.J."/>
            <person name="Thomas B.C."/>
            <person name="Singh A."/>
            <person name="Wilkins M.J."/>
            <person name="Karaoz U."/>
            <person name="Brodie E.L."/>
            <person name="Williams K.H."/>
            <person name="Hubbard S.S."/>
            <person name="Banfield J.F."/>
        </authorList>
    </citation>
    <scope>NUCLEOTIDE SEQUENCE [LARGE SCALE GENOMIC DNA]</scope>
</reference>
<dbReference type="Pfam" id="PF18901">
    <property type="entry name" value="DUF5657"/>
    <property type="match status" value="1"/>
</dbReference>
<dbReference type="Proteomes" id="UP000176228">
    <property type="component" value="Unassembled WGS sequence"/>
</dbReference>
<name>A0A1F6BGY9_9BACT</name>
<evidence type="ECO:0000256" key="1">
    <source>
        <dbReference type="SAM" id="Phobius"/>
    </source>
</evidence>
<keyword evidence="1" id="KW-1133">Transmembrane helix</keyword>